<dbReference type="InterPro" id="IPR051802">
    <property type="entry name" value="YfhM-like"/>
</dbReference>
<dbReference type="EMBL" id="UGFE01000002">
    <property type="protein sequence ID" value="STM23013.1"/>
    <property type="molecule type" value="Genomic_DNA"/>
</dbReference>
<accession>A0AAX2KB63</accession>
<name>A0AAX2KB63_ECOLX</name>
<comment type="caution">
    <text evidence="2">The sequence shown here is derived from an EMBL/GenBank/DDBJ whole genome shotgun (WGS) entry which is preliminary data.</text>
</comment>
<dbReference type="PANTHER" id="PTHR40094">
    <property type="entry name" value="ALPHA-2-MACROGLOBULIN HOMOLOG"/>
    <property type="match status" value="1"/>
</dbReference>
<dbReference type="InterPro" id="IPR013783">
    <property type="entry name" value="Ig-like_fold"/>
</dbReference>
<evidence type="ECO:0000259" key="1">
    <source>
        <dbReference type="Pfam" id="PF01835"/>
    </source>
</evidence>
<organism evidence="2 3">
    <name type="scientific">Escherichia coli</name>
    <dbReference type="NCBI Taxonomy" id="562"/>
    <lineage>
        <taxon>Bacteria</taxon>
        <taxon>Pseudomonadati</taxon>
        <taxon>Pseudomonadota</taxon>
        <taxon>Gammaproteobacteria</taxon>
        <taxon>Enterobacterales</taxon>
        <taxon>Enterobacteriaceae</taxon>
        <taxon>Escherichia</taxon>
    </lineage>
</organism>
<feature type="domain" description="Macroglobulin" evidence="1">
    <location>
        <begin position="274"/>
        <end position="370"/>
    </location>
</feature>
<dbReference type="Gene3D" id="2.60.40.10">
    <property type="entry name" value="Immunoglobulins"/>
    <property type="match status" value="1"/>
</dbReference>
<dbReference type="AlphaFoldDB" id="A0AAX2KB63"/>
<dbReference type="GO" id="GO:0004866">
    <property type="term" value="F:endopeptidase inhibitor activity"/>
    <property type="evidence" value="ECO:0007669"/>
    <property type="project" value="InterPro"/>
</dbReference>
<evidence type="ECO:0000313" key="3">
    <source>
        <dbReference type="Proteomes" id="UP000254718"/>
    </source>
</evidence>
<gene>
    <name evidence="2" type="ORF">NCTC8333_01919</name>
</gene>
<dbReference type="CDD" id="cd00146">
    <property type="entry name" value="PKD"/>
    <property type="match status" value="1"/>
</dbReference>
<dbReference type="PANTHER" id="PTHR40094:SF1">
    <property type="entry name" value="UBIQUITIN DOMAIN-CONTAINING PROTEIN"/>
    <property type="match status" value="1"/>
</dbReference>
<dbReference type="Proteomes" id="UP000254718">
    <property type="component" value="Unassembled WGS sequence"/>
</dbReference>
<dbReference type="InterPro" id="IPR002890">
    <property type="entry name" value="MG2"/>
</dbReference>
<reference evidence="2 3" key="1">
    <citation type="submission" date="2018-06" db="EMBL/GenBank/DDBJ databases">
        <authorList>
            <consortium name="Pathogen Informatics"/>
            <person name="Doyle S."/>
        </authorList>
    </citation>
    <scope>NUCLEOTIDE SEQUENCE [LARGE SCALE GENOMIC DNA]</scope>
    <source>
        <strain evidence="2 3">NCTC8333</strain>
    </source>
</reference>
<dbReference type="Gene3D" id="2.60.40.1930">
    <property type="match status" value="1"/>
</dbReference>
<proteinExistence type="predicted"/>
<protein>
    <submittedName>
        <fullName evidence="2">Large extracellular alpha-helical protein</fullName>
    </submittedName>
</protein>
<sequence length="655" mass="72879">MRLEAPGRDYRRYQMEEYGGVDVRLYRIPDSMAFLRQQKNLHRIVVQPQYLGDGLNNTLTWLWDNWYGKSRRVMQRTFSSQSRQNVTQALPELHLGNAIIKPSRYVQNNQFSPLKKYPLVEQFRYPLWQAKPVEPQQGVKLEGASSNFISPQPGNIYIPLGQQEPGLYLVEAMVGGYRATTVVFVSDTVALSKVSGNELLVWTAGKKQGEAKPGSEILWTDGLGVMTRGVTDDSGTLQLQHISPERSYILGKDAEGGVFVSENFFYESEIYNTRLYIFTDRPLYRAGDRVDVKVMGREFHDPLHSSPIVSAPAKLSVLDANGSLLQTVDVTLDARNGGQGSFRLPENAVAGGYELRLAYRNQVYSSSFRVANYIKPHFEIGLALDKKEFKTGEAVSGKLQLLYPDGEPVKNARVQLSLRAQQLSMVGNDLRYAGRFPVSLEGSETVSDASGHVALNLPAADKPSRYLLTVSASDGAAYRVTTTKEILIERGLAHYSLSTAAQYSNSGESVVFRYAALESSKQVPVTYEWLRLEDRTSHSGELPSGGKSFTVNFAKPGNYNLTLRDKDGLILAGLSHAVSGKGSTAHTGTVDIVADKTLYQPGETAKMLITFPEPIDEALLTLERDRVEQQSLLSHPANWLTLQRLNDTQYEARFQ</sequence>
<evidence type="ECO:0000313" key="2">
    <source>
        <dbReference type="EMBL" id="STM23013.1"/>
    </source>
</evidence>
<dbReference type="Pfam" id="PF01835">
    <property type="entry name" value="MG2"/>
    <property type="match status" value="1"/>
</dbReference>